<dbReference type="PANTHER" id="PTHR18934:SF83">
    <property type="entry name" value="PRE-MRNA-SPLICING FACTOR ATP-DEPENDENT RNA HELICASE DHX16"/>
    <property type="match status" value="1"/>
</dbReference>
<evidence type="ECO:0000313" key="4">
    <source>
        <dbReference type="Proteomes" id="UP000314294"/>
    </source>
</evidence>
<dbReference type="InterPro" id="IPR027417">
    <property type="entry name" value="P-loop_NTPase"/>
</dbReference>
<keyword evidence="4" id="KW-1185">Reference proteome</keyword>
<dbReference type="GO" id="GO:0003723">
    <property type="term" value="F:RNA binding"/>
    <property type="evidence" value="ECO:0007669"/>
    <property type="project" value="TreeGrafter"/>
</dbReference>
<dbReference type="SMART" id="SM00847">
    <property type="entry name" value="HA2"/>
    <property type="match status" value="1"/>
</dbReference>
<dbReference type="InterPro" id="IPR007502">
    <property type="entry name" value="Helicase-assoc_dom"/>
</dbReference>
<dbReference type="EMBL" id="SRLO01016188">
    <property type="protein sequence ID" value="TNN24169.1"/>
    <property type="molecule type" value="Genomic_DNA"/>
</dbReference>
<evidence type="ECO:0000313" key="3">
    <source>
        <dbReference type="EMBL" id="TNN24169.1"/>
    </source>
</evidence>
<protein>
    <submittedName>
        <fullName evidence="3">Putative pre-mRNA-splicing factor ATP-dependent RNA helicase DHX16</fullName>
    </submittedName>
</protein>
<keyword evidence="3" id="KW-0067">ATP-binding</keyword>
<accession>A0A4Z2E5Y6</accession>
<reference evidence="3 4" key="1">
    <citation type="submission" date="2019-03" db="EMBL/GenBank/DDBJ databases">
        <title>First draft genome of Liparis tanakae, snailfish: a comprehensive survey of snailfish specific genes.</title>
        <authorList>
            <person name="Kim W."/>
            <person name="Song I."/>
            <person name="Jeong J.-H."/>
            <person name="Kim D."/>
            <person name="Kim S."/>
            <person name="Ryu S."/>
            <person name="Song J.Y."/>
            <person name="Lee S.K."/>
        </authorList>
    </citation>
    <scope>NUCLEOTIDE SEQUENCE [LARGE SCALE GENOMIC DNA]</scope>
    <source>
        <tissue evidence="3">Muscle</tissue>
    </source>
</reference>
<dbReference type="OrthoDB" id="10253254at2759"/>
<comment type="catalytic activity">
    <reaction evidence="1">
        <text>ATP + H2O = ADP + phosphate + H(+)</text>
        <dbReference type="Rhea" id="RHEA:13065"/>
        <dbReference type="ChEBI" id="CHEBI:15377"/>
        <dbReference type="ChEBI" id="CHEBI:15378"/>
        <dbReference type="ChEBI" id="CHEBI:30616"/>
        <dbReference type="ChEBI" id="CHEBI:43474"/>
        <dbReference type="ChEBI" id="CHEBI:456216"/>
        <dbReference type="EC" id="3.6.4.13"/>
    </reaction>
</comment>
<dbReference type="Proteomes" id="UP000314294">
    <property type="component" value="Unassembled WGS sequence"/>
</dbReference>
<feature type="domain" description="Helicase-associated" evidence="2">
    <location>
        <begin position="1"/>
        <end position="68"/>
    </location>
</feature>
<keyword evidence="3" id="KW-0547">Nucleotide-binding</keyword>
<evidence type="ECO:0000256" key="1">
    <source>
        <dbReference type="ARBA" id="ARBA00047984"/>
    </source>
</evidence>
<keyword evidence="3" id="KW-0347">Helicase</keyword>
<dbReference type="GO" id="GO:0003724">
    <property type="term" value="F:RNA helicase activity"/>
    <property type="evidence" value="ECO:0007669"/>
    <property type="project" value="UniProtKB-EC"/>
</dbReference>
<dbReference type="Pfam" id="PF21010">
    <property type="entry name" value="HA2_C"/>
    <property type="match status" value="1"/>
</dbReference>
<gene>
    <name evidence="3" type="primary">DHX16_1</name>
    <name evidence="3" type="ORF">EYF80_065708</name>
</gene>
<evidence type="ECO:0000259" key="2">
    <source>
        <dbReference type="SMART" id="SM00847"/>
    </source>
</evidence>
<sequence>MAELPVDPMLSKMILASEQYKCSEEVLTIAAMLSVNNSIFYRPKDKVVHADNARMNFVVPGGDHLVLLNVYTQWLESDYSTQWCYENFIQFRSMRRARDVRDQLEGLMDRIEVEVVSSQGDSLPIRKVSAAQQGVPVLTEDTQILQEPYGTWESPGILKRLFPNLKNYIPKVLEKSCQCVYIHISSFTLTSK</sequence>
<dbReference type="AlphaFoldDB" id="A0A4Z2E5Y6"/>
<dbReference type="GO" id="GO:0071013">
    <property type="term" value="C:catalytic step 2 spliceosome"/>
    <property type="evidence" value="ECO:0007669"/>
    <property type="project" value="TreeGrafter"/>
</dbReference>
<name>A0A4Z2E5Y6_9TELE</name>
<proteinExistence type="predicted"/>
<dbReference type="SUPFAM" id="SSF52540">
    <property type="entry name" value="P-loop containing nucleoside triphosphate hydrolases"/>
    <property type="match status" value="1"/>
</dbReference>
<dbReference type="PANTHER" id="PTHR18934">
    <property type="entry name" value="ATP-DEPENDENT RNA HELICASE"/>
    <property type="match status" value="1"/>
</dbReference>
<keyword evidence="3" id="KW-0378">Hydrolase</keyword>
<comment type="caution">
    <text evidence="3">The sequence shown here is derived from an EMBL/GenBank/DDBJ whole genome shotgun (WGS) entry which is preliminary data.</text>
</comment>
<dbReference type="Gene3D" id="1.20.120.1080">
    <property type="match status" value="1"/>
</dbReference>
<organism evidence="3 4">
    <name type="scientific">Liparis tanakae</name>
    <name type="common">Tanaka's snailfish</name>
    <dbReference type="NCBI Taxonomy" id="230148"/>
    <lineage>
        <taxon>Eukaryota</taxon>
        <taxon>Metazoa</taxon>
        <taxon>Chordata</taxon>
        <taxon>Craniata</taxon>
        <taxon>Vertebrata</taxon>
        <taxon>Euteleostomi</taxon>
        <taxon>Actinopterygii</taxon>
        <taxon>Neopterygii</taxon>
        <taxon>Teleostei</taxon>
        <taxon>Neoteleostei</taxon>
        <taxon>Acanthomorphata</taxon>
        <taxon>Eupercaria</taxon>
        <taxon>Perciformes</taxon>
        <taxon>Cottioidei</taxon>
        <taxon>Cottales</taxon>
        <taxon>Liparidae</taxon>
        <taxon>Liparis</taxon>
    </lineage>
</organism>